<comment type="caution">
    <text evidence="2">The sequence shown here is derived from an EMBL/GenBank/DDBJ whole genome shotgun (WGS) entry which is preliminary data.</text>
</comment>
<feature type="region of interest" description="Disordered" evidence="1">
    <location>
        <begin position="406"/>
        <end position="481"/>
    </location>
</feature>
<protein>
    <submittedName>
        <fullName evidence="2">Uncharacterized protein</fullName>
    </submittedName>
</protein>
<proteinExistence type="predicted"/>
<feature type="compositionally biased region" description="Acidic residues" evidence="1">
    <location>
        <begin position="340"/>
        <end position="367"/>
    </location>
</feature>
<accession>A0AAD5H4T3</accession>
<gene>
    <name evidence="2" type="ORF">COHA_006887</name>
</gene>
<feature type="compositionally biased region" description="Low complexity" evidence="1">
    <location>
        <begin position="286"/>
        <end position="300"/>
    </location>
</feature>
<evidence type="ECO:0000313" key="3">
    <source>
        <dbReference type="Proteomes" id="UP001205105"/>
    </source>
</evidence>
<dbReference type="Proteomes" id="UP001205105">
    <property type="component" value="Unassembled WGS sequence"/>
</dbReference>
<dbReference type="AlphaFoldDB" id="A0AAD5H4T3"/>
<feature type="compositionally biased region" description="Basic and acidic residues" evidence="1">
    <location>
        <begin position="469"/>
        <end position="481"/>
    </location>
</feature>
<evidence type="ECO:0000256" key="1">
    <source>
        <dbReference type="SAM" id="MobiDB-lite"/>
    </source>
</evidence>
<dbReference type="EMBL" id="JADXDR010000102">
    <property type="protein sequence ID" value="KAI7839362.1"/>
    <property type="molecule type" value="Genomic_DNA"/>
</dbReference>
<evidence type="ECO:0000313" key="2">
    <source>
        <dbReference type="EMBL" id="KAI7839362.1"/>
    </source>
</evidence>
<reference evidence="2" key="1">
    <citation type="submission" date="2020-11" db="EMBL/GenBank/DDBJ databases">
        <title>Chlorella ohadii genome sequencing and assembly.</title>
        <authorList>
            <person name="Murik O."/>
            <person name="Treves H."/>
            <person name="Kedem I."/>
            <person name="Shotland Y."/>
            <person name="Kaplan A."/>
        </authorList>
    </citation>
    <scope>NUCLEOTIDE SEQUENCE</scope>
    <source>
        <strain evidence="2">1</strain>
    </source>
</reference>
<name>A0AAD5H4T3_9CHLO</name>
<keyword evidence="3" id="KW-1185">Reference proteome</keyword>
<feature type="compositionally biased region" description="Low complexity" evidence="1">
    <location>
        <begin position="225"/>
        <end position="235"/>
    </location>
</feature>
<feature type="compositionally biased region" description="Low complexity" evidence="1">
    <location>
        <begin position="440"/>
        <end position="453"/>
    </location>
</feature>
<feature type="compositionally biased region" description="Low complexity" evidence="1">
    <location>
        <begin position="324"/>
        <end position="337"/>
    </location>
</feature>
<sequence>MDVLASLAALGSGGLKDELPEPAAPAVNGKRRAADPMDAGAAAALAAAAAAMEAAAPSSAGPHDGTAASMTGVADAATLLRLLTQLREGQTLSVSPLPLITSSAADSAAGAPPAKRPRRAAARGALAVLQAEHTGVLPPAEAAELGGRLFQYAVTSALLGAAPAAGMAAAAGETIQLAQQGGSGLAAAWLPTASQQPIQPPRQQPLEQAGPAAAGGLPPLPPPAQHAQQQLQQQASSVQHPAKPAPPPPEQPAEQQQQQQQQPEQQQEEPQQQAPQPPSALSDEGLAAAVAAAAVQAALARESSPTAADEQLPSPRPRQDASMASEPPGGAEGSSHSGSEDETEDVDGEGSGEEDEEPTYSDVELLEDFMQHPAAGAPALPSLAAFGLQPDIAAAFGVGPAVAAGAGALRSSGRGGRSAASRAGGASSKAHRNSVHRKGGMPPLCPGCGAPPLSEEDKRAASKRGRRKKGDESDPRNRKAELTREFLAAHLQSARLSLRDICYYHGHCATTVSRVAS</sequence>
<feature type="region of interest" description="Disordered" evidence="1">
    <location>
        <begin position="196"/>
        <end position="372"/>
    </location>
</feature>
<feature type="compositionally biased region" description="Low complexity" evidence="1">
    <location>
        <begin position="406"/>
        <end position="428"/>
    </location>
</feature>
<feature type="compositionally biased region" description="Basic residues" evidence="1">
    <location>
        <begin position="429"/>
        <end position="439"/>
    </location>
</feature>
<organism evidence="2 3">
    <name type="scientific">Chlorella ohadii</name>
    <dbReference type="NCBI Taxonomy" id="2649997"/>
    <lineage>
        <taxon>Eukaryota</taxon>
        <taxon>Viridiplantae</taxon>
        <taxon>Chlorophyta</taxon>
        <taxon>core chlorophytes</taxon>
        <taxon>Trebouxiophyceae</taxon>
        <taxon>Chlorellales</taxon>
        <taxon>Chlorellaceae</taxon>
        <taxon>Chlorella clade</taxon>
        <taxon>Chlorella</taxon>
    </lineage>
</organism>
<feature type="compositionally biased region" description="Low complexity" evidence="1">
    <location>
        <begin position="252"/>
        <end position="274"/>
    </location>
</feature>
<feature type="compositionally biased region" description="Low complexity" evidence="1">
    <location>
        <begin position="204"/>
        <end position="217"/>
    </location>
</feature>